<dbReference type="PATRIC" id="fig|93930.3.peg.451"/>
<accession>A0A117L2R8</accession>
<dbReference type="Pfam" id="PF19823">
    <property type="entry name" value="DUF6305"/>
    <property type="match status" value="1"/>
</dbReference>
<gene>
    <name evidence="2" type="ORF">XD57_1407</name>
</gene>
<organism evidence="2 3">
    <name type="scientific">Thermotoga petrophila</name>
    <dbReference type="NCBI Taxonomy" id="93929"/>
    <lineage>
        <taxon>Bacteria</taxon>
        <taxon>Thermotogati</taxon>
        <taxon>Thermotogota</taxon>
        <taxon>Thermotogae</taxon>
        <taxon>Thermotogales</taxon>
        <taxon>Thermotogaceae</taxon>
        <taxon>Thermotoga</taxon>
    </lineage>
</organism>
<comment type="caution">
    <text evidence="2">The sequence shown here is derived from an EMBL/GenBank/DDBJ whole genome shotgun (WGS) entry which is preliminary data.</text>
</comment>
<dbReference type="Proteomes" id="UP000058636">
    <property type="component" value="Unassembled WGS sequence"/>
</dbReference>
<protein>
    <recommendedName>
        <fullName evidence="1">DUF6305 domain-containing protein</fullName>
    </recommendedName>
</protein>
<feature type="domain" description="DUF6305" evidence="1">
    <location>
        <begin position="33"/>
        <end position="192"/>
    </location>
</feature>
<name>A0A117L2R8_9THEM</name>
<evidence type="ECO:0000313" key="3">
    <source>
        <dbReference type="Proteomes" id="UP000058636"/>
    </source>
</evidence>
<sequence length="195" mass="21358">MNFFTKRFFVLICLGIFFITSFSEQLALPNIKLPIVVTTCGQSPGALKFRLICQRAGIQCDQQDLLTAEMLRNKAASGEGYKTLVITTGTSLKGMGAAGVDINFEVNRIKEVMEEARKQGILIIGAHIEGMARRVDETDAKSIETVIPNCDMILVIKESNSDGFFTAISEEKQIPILEVEGVFDIGPAIKALIVQ</sequence>
<evidence type="ECO:0000259" key="1">
    <source>
        <dbReference type="Pfam" id="PF19823"/>
    </source>
</evidence>
<reference evidence="2 3" key="1">
    <citation type="journal article" date="2015" name="MBio">
        <title>Genome-Resolved Metagenomic Analysis Reveals Roles for Candidate Phyla and Other Microbial Community Members in Biogeochemical Transformations in Oil Reservoirs.</title>
        <authorList>
            <person name="Hu P."/>
            <person name="Tom L."/>
            <person name="Singh A."/>
            <person name="Thomas B.C."/>
            <person name="Baker B.J."/>
            <person name="Piceno Y.M."/>
            <person name="Andersen G.L."/>
            <person name="Banfield J.F."/>
        </authorList>
    </citation>
    <scope>NUCLEOTIDE SEQUENCE [LARGE SCALE GENOMIC DNA]</scope>
    <source>
        <strain evidence="2">46_26</strain>
    </source>
</reference>
<proteinExistence type="predicted"/>
<dbReference type="AlphaFoldDB" id="A0A117L2R8"/>
<evidence type="ECO:0000313" key="2">
    <source>
        <dbReference type="EMBL" id="KUK22495.1"/>
    </source>
</evidence>
<dbReference type="EMBL" id="LGFG01000149">
    <property type="protein sequence ID" value="KUK22495.1"/>
    <property type="molecule type" value="Genomic_DNA"/>
</dbReference>
<dbReference type="InterPro" id="IPR046272">
    <property type="entry name" value="DUF6305"/>
</dbReference>